<dbReference type="InterPro" id="IPR000515">
    <property type="entry name" value="MetI-like"/>
</dbReference>
<feature type="domain" description="ABC transmembrane type-1" evidence="9">
    <location>
        <begin position="65"/>
        <end position="270"/>
    </location>
</feature>
<accession>A0A5N1GN38</accession>
<evidence type="ECO:0000313" key="10">
    <source>
        <dbReference type="EMBL" id="KAA9300150.1"/>
    </source>
</evidence>
<evidence type="ECO:0000256" key="6">
    <source>
        <dbReference type="ARBA" id="ARBA00022989"/>
    </source>
</evidence>
<dbReference type="RefSeq" id="WP_150983106.1">
    <property type="nucleotide sequence ID" value="NZ_VYWO01000006.1"/>
</dbReference>
<dbReference type="SUPFAM" id="SSF161098">
    <property type="entry name" value="MetI-like"/>
    <property type="match status" value="2"/>
</dbReference>
<feature type="transmembrane region" description="Helical" evidence="8">
    <location>
        <begin position="425"/>
        <end position="445"/>
    </location>
</feature>
<dbReference type="GO" id="GO:0055085">
    <property type="term" value="P:transmembrane transport"/>
    <property type="evidence" value="ECO:0007669"/>
    <property type="project" value="InterPro"/>
</dbReference>
<dbReference type="Proteomes" id="UP000327148">
    <property type="component" value="Unassembled WGS sequence"/>
</dbReference>
<reference evidence="10 11" key="1">
    <citation type="submission" date="2019-09" db="EMBL/GenBank/DDBJ databases">
        <title>Draft genome sequence assemblies of isolates from the urinary tract.</title>
        <authorList>
            <person name="Mores C.R."/>
            <person name="Putonti C."/>
            <person name="Wolfe A.J."/>
        </authorList>
    </citation>
    <scope>NUCLEOTIDE SEQUENCE [LARGE SCALE GENOMIC DNA]</scope>
    <source>
        <strain evidence="10 11">UMB623</strain>
    </source>
</reference>
<dbReference type="PROSITE" id="PS50928">
    <property type="entry name" value="ABC_TM1"/>
    <property type="match status" value="2"/>
</dbReference>
<feature type="transmembrane region" description="Helical" evidence="8">
    <location>
        <begin position="251"/>
        <end position="273"/>
    </location>
</feature>
<evidence type="ECO:0000313" key="11">
    <source>
        <dbReference type="Proteomes" id="UP000327148"/>
    </source>
</evidence>
<feature type="transmembrane region" description="Helical" evidence="8">
    <location>
        <begin position="294"/>
        <end position="326"/>
    </location>
</feature>
<dbReference type="EMBL" id="VYWO01000006">
    <property type="protein sequence ID" value="KAA9300150.1"/>
    <property type="molecule type" value="Genomic_DNA"/>
</dbReference>
<feature type="transmembrane region" description="Helical" evidence="8">
    <location>
        <begin position="542"/>
        <end position="560"/>
    </location>
</feature>
<name>A0A5N1GN38_9LACT</name>
<gene>
    <name evidence="10" type="ORF">F6I03_08295</name>
</gene>
<feature type="transmembrane region" description="Helical" evidence="8">
    <location>
        <begin position="12"/>
        <end position="31"/>
    </location>
</feature>
<keyword evidence="6 8" id="KW-1133">Transmembrane helix</keyword>
<keyword evidence="4" id="KW-0997">Cell inner membrane</keyword>
<dbReference type="Gene3D" id="1.10.3720.10">
    <property type="entry name" value="MetI-like"/>
    <property type="match status" value="2"/>
</dbReference>
<keyword evidence="7 8" id="KW-0472">Membrane</keyword>
<dbReference type="AlphaFoldDB" id="A0A5N1GN38"/>
<dbReference type="InterPro" id="IPR035906">
    <property type="entry name" value="MetI-like_sf"/>
</dbReference>
<feature type="domain" description="ABC transmembrane type-1" evidence="9">
    <location>
        <begin position="360"/>
        <end position="559"/>
    </location>
</feature>
<evidence type="ECO:0000256" key="3">
    <source>
        <dbReference type="ARBA" id="ARBA00022475"/>
    </source>
</evidence>
<dbReference type="PANTHER" id="PTHR43357:SF4">
    <property type="entry name" value="INNER MEMBRANE ABC TRANSPORTER PERMEASE PROTEIN YDCV"/>
    <property type="match status" value="1"/>
</dbReference>
<evidence type="ECO:0000256" key="5">
    <source>
        <dbReference type="ARBA" id="ARBA00022692"/>
    </source>
</evidence>
<evidence type="ECO:0000256" key="1">
    <source>
        <dbReference type="ARBA" id="ARBA00004429"/>
    </source>
</evidence>
<dbReference type="Pfam" id="PF00528">
    <property type="entry name" value="BPD_transp_1"/>
    <property type="match status" value="2"/>
</dbReference>
<evidence type="ECO:0000256" key="7">
    <source>
        <dbReference type="ARBA" id="ARBA00023136"/>
    </source>
</evidence>
<feature type="transmembrane region" description="Helical" evidence="8">
    <location>
        <begin position="364"/>
        <end position="386"/>
    </location>
</feature>
<dbReference type="CDD" id="cd06261">
    <property type="entry name" value="TM_PBP2"/>
    <property type="match status" value="2"/>
</dbReference>
<organism evidence="10 11">
    <name type="scientific">Aerococcus sanguinicola</name>
    <dbReference type="NCBI Taxonomy" id="119206"/>
    <lineage>
        <taxon>Bacteria</taxon>
        <taxon>Bacillati</taxon>
        <taxon>Bacillota</taxon>
        <taxon>Bacilli</taxon>
        <taxon>Lactobacillales</taxon>
        <taxon>Aerococcaceae</taxon>
        <taxon>Aerococcus</taxon>
    </lineage>
</organism>
<evidence type="ECO:0000256" key="2">
    <source>
        <dbReference type="ARBA" id="ARBA00022448"/>
    </source>
</evidence>
<feature type="transmembrane region" description="Helical" evidence="8">
    <location>
        <begin position="105"/>
        <end position="125"/>
    </location>
</feature>
<protein>
    <submittedName>
        <fullName evidence="10">Iron ABC transporter permease</fullName>
    </submittedName>
</protein>
<feature type="transmembrane region" description="Helical" evidence="8">
    <location>
        <begin position="193"/>
        <end position="214"/>
    </location>
</feature>
<feature type="transmembrane region" description="Helical" evidence="8">
    <location>
        <begin position="145"/>
        <end position="165"/>
    </location>
</feature>
<keyword evidence="3" id="KW-1003">Cell membrane</keyword>
<dbReference type="GO" id="GO:0005886">
    <property type="term" value="C:plasma membrane"/>
    <property type="evidence" value="ECO:0007669"/>
    <property type="project" value="UniProtKB-SubCell"/>
</dbReference>
<keyword evidence="5 8" id="KW-0812">Transmembrane</keyword>
<dbReference type="OrthoDB" id="9776648at2"/>
<comment type="caution">
    <text evidence="10">The sequence shown here is derived from an EMBL/GenBank/DDBJ whole genome shotgun (WGS) entry which is preliminary data.</text>
</comment>
<proteinExistence type="inferred from homology"/>
<evidence type="ECO:0000256" key="8">
    <source>
        <dbReference type="RuleBase" id="RU363032"/>
    </source>
</evidence>
<sequence>MHKDSIHMKKYLFWIISGVITAWLAYTFLIHPNLNLLKITLFPSGTFDIKPVFNILKSERVRQALFNSFLLGILVAITTNILGIFQILVLDFFDIKGRKLLNVLYYLPLIINGMVLVMAYNFNIGTNGLITTWLQNFIPNLPDDWFIGLPAVLFQFTFSNTMYYITFVRDSFRRIDYQTVEAARNMGASTRSILFKVVLPTLIPSILAATILNFNSAVGAFASPKVLGGDKFETINPLVYTFAQSNTTKNYAVILSVFLGIATLIVLGIFSYVESRRNIVSVSKTKTKIQRQKITNPFTNAIVTILAHLIAIIQLFPAVMVIILSFTSYENMLNGNINPSNFTLENYKLAFSSSQGLQPVLVSAIYSILGTVIVIALILIFARWITKYNNKLTKFLEGVLLIPWFLPATLIDLGFLFTFNTPQLLVFNKVLTGSLFILLFGYVVIQLPSNLRIIKAAYLGVDNTLEDASKNLGAGSFSTYMKVIFPLMIPTVLSAALLAFNGLFSEFDMSVFLFHPLYRPLGVVINQATNAEASPSNVMLSFVYAVLIIIVSTIATYLVYGRRSKIK</sequence>
<evidence type="ECO:0000256" key="4">
    <source>
        <dbReference type="ARBA" id="ARBA00022519"/>
    </source>
</evidence>
<comment type="similarity">
    <text evidence="8">Belongs to the binding-protein-dependent transport system permease family.</text>
</comment>
<evidence type="ECO:0000259" key="9">
    <source>
        <dbReference type="PROSITE" id="PS50928"/>
    </source>
</evidence>
<dbReference type="PANTHER" id="PTHR43357">
    <property type="entry name" value="INNER MEMBRANE ABC TRANSPORTER PERMEASE PROTEIN YDCV"/>
    <property type="match status" value="1"/>
</dbReference>
<feature type="transmembrane region" description="Helical" evidence="8">
    <location>
        <begin position="398"/>
        <end position="419"/>
    </location>
</feature>
<feature type="transmembrane region" description="Helical" evidence="8">
    <location>
        <begin position="69"/>
        <end position="93"/>
    </location>
</feature>
<keyword evidence="2 8" id="KW-0813">Transport</keyword>
<feature type="transmembrane region" description="Helical" evidence="8">
    <location>
        <begin position="483"/>
        <end position="504"/>
    </location>
</feature>
<comment type="subcellular location">
    <subcellularLocation>
        <location evidence="1">Cell inner membrane</location>
        <topology evidence="1">Multi-pass membrane protein</topology>
    </subcellularLocation>
    <subcellularLocation>
        <location evidence="8">Cell membrane</location>
        <topology evidence="8">Multi-pass membrane protein</topology>
    </subcellularLocation>
</comment>